<feature type="transmembrane region" description="Helical" evidence="1">
    <location>
        <begin position="185"/>
        <end position="204"/>
    </location>
</feature>
<accession>A0A429G6U6</accession>
<dbReference type="AlphaFoldDB" id="A0A429G6U6"/>
<dbReference type="RefSeq" id="WP_125741089.1">
    <property type="nucleotide sequence ID" value="NZ_RCOR01000018.1"/>
</dbReference>
<evidence type="ECO:0000313" key="2">
    <source>
        <dbReference type="EMBL" id="RSN69520.1"/>
    </source>
</evidence>
<evidence type="ECO:0000256" key="1">
    <source>
        <dbReference type="SAM" id="Phobius"/>
    </source>
</evidence>
<dbReference type="InterPro" id="IPR036197">
    <property type="entry name" value="NarG-like_sf"/>
</dbReference>
<feature type="transmembrane region" description="Helical" evidence="1">
    <location>
        <begin position="78"/>
        <end position="101"/>
    </location>
</feature>
<protein>
    <recommendedName>
        <fullName evidence="4">Nitrate reductase</fullName>
    </recommendedName>
</protein>
<sequence>MGIYEFSVYNMILPTLFIFTLGIAYRLSRYLFLFKRAPQPVWRKTSPLHKVLALIRAFIFPIWASIKRTKITFVTGIFLLHFLGVIPLLFLLSHHIAWWSYYFPPYSLLRPLAIPTSATSSALTVTSPVTPTSTMSQSFVNTIWGPLTVILNGDILAIIAIIGTAFKLLEKFPKKFKENLSRVRIGDFTALILLLVILVSGYMATHHLPSSDIDTYKNVLGIHILASEVLVMLLPFTKFFHFVFSYWYGKLHEAYEMWRRGL</sequence>
<feature type="transmembrane region" description="Helical" evidence="1">
    <location>
        <begin position="224"/>
        <end position="249"/>
    </location>
</feature>
<feature type="transmembrane region" description="Helical" evidence="1">
    <location>
        <begin position="143"/>
        <end position="165"/>
    </location>
</feature>
<comment type="caution">
    <text evidence="2">The sequence shown here is derived from an EMBL/GenBank/DDBJ whole genome shotgun (WGS) entry which is preliminary data.</text>
</comment>
<dbReference type="Gene3D" id="1.20.950.20">
    <property type="entry name" value="Transmembrane di-heme cytochromes, Chain C"/>
    <property type="match status" value="1"/>
</dbReference>
<gene>
    <name evidence="2" type="ORF">D9Q81_02640</name>
</gene>
<dbReference type="Proteomes" id="UP000278149">
    <property type="component" value="Unassembled WGS sequence"/>
</dbReference>
<evidence type="ECO:0008006" key="4">
    <source>
        <dbReference type="Google" id="ProtNLM"/>
    </source>
</evidence>
<organism evidence="2 3">
    <name type="scientific">Candidatus Korarchaeum cryptofilum</name>
    <dbReference type="NCBI Taxonomy" id="498846"/>
    <lineage>
        <taxon>Archaea</taxon>
        <taxon>Thermoproteota</taxon>
        <taxon>Candidatus Korarchaeia</taxon>
        <taxon>Candidatus Korarchaeales</taxon>
        <taxon>Candidatus Korarchaeaceae</taxon>
        <taxon>Candidatus Korarchaeum</taxon>
    </lineage>
</organism>
<keyword evidence="1" id="KW-1133">Transmembrane helix</keyword>
<evidence type="ECO:0000313" key="3">
    <source>
        <dbReference type="Proteomes" id="UP000278149"/>
    </source>
</evidence>
<dbReference type="EMBL" id="RCOR01000018">
    <property type="protein sequence ID" value="RSN69520.1"/>
    <property type="molecule type" value="Genomic_DNA"/>
</dbReference>
<keyword evidence="1" id="KW-0472">Membrane</keyword>
<keyword evidence="1" id="KW-0812">Transmembrane</keyword>
<proteinExistence type="predicted"/>
<name>A0A429G6U6_9CREN</name>
<reference evidence="2 3" key="1">
    <citation type="submission" date="2018-10" db="EMBL/GenBank/DDBJ databases">
        <title>Co-occurring genomic capacity for anaerobic methane metabolism and dissimilatory sulfite reduction discovered in the Korarchaeota.</title>
        <authorList>
            <person name="Mckay L.J."/>
            <person name="Dlakic M."/>
            <person name="Fields M.W."/>
            <person name="Delmont T.O."/>
            <person name="Eren A.M."/>
            <person name="Jay Z.J."/>
            <person name="Klingelsmith K.B."/>
            <person name="Rusch D.B."/>
            <person name="Inskeep W.P."/>
        </authorList>
    </citation>
    <scope>NUCLEOTIDE SEQUENCE [LARGE SCALE GENOMIC DNA]</scope>
    <source>
        <strain evidence="2 3">WS</strain>
    </source>
</reference>
<dbReference type="SUPFAM" id="SSF103501">
    <property type="entry name" value="Respiratory nitrate reductase 1 gamma chain"/>
    <property type="match status" value="1"/>
</dbReference>
<feature type="transmembrane region" description="Helical" evidence="1">
    <location>
        <begin position="7"/>
        <end position="27"/>
    </location>
</feature>